<evidence type="ECO:0000313" key="6">
    <source>
        <dbReference type="Proteomes" id="UP000218151"/>
    </source>
</evidence>
<organism evidence="5 6">
    <name type="scientific">Sphingomonas lenta</name>
    <dbReference type="NCBI Taxonomy" id="1141887"/>
    <lineage>
        <taxon>Bacteria</taxon>
        <taxon>Pseudomonadati</taxon>
        <taxon>Pseudomonadota</taxon>
        <taxon>Alphaproteobacteria</taxon>
        <taxon>Sphingomonadales</taxon>
        <taxon>Sphingomonadaceae</taxon>
        <taxon>Sphingomonas</taxon>
    </lineage>
</organism>
<proteinExistence type="predicted"/>
<reference evidence="6" key="1">
    <citation type="submission" date="2017-09" db="EMBL/GenBank/DDBJ databases">
        <authorList>
            <person name="Feng G."/>
            <person name="Zhu H."/>
        </authorList>
    </citation>
    <scope>NUCLEOTIDE SEQUENCE [LARGE SCALE GENOMIC DNA]</scope>
    <source>
        <strain evidence="6">1PNM-20</strain>
    </source>
</reference>
<dbReference type="Proteomes" id="UP000218151">
    <property type="component" value="Unassembled WGS sequence"/>
</dbReference>
<gene>
    <name evidence="5" type="ORF">CKY28_15845</name>
</gene>
<dbReference type="InterPro" id="IPR002577">
    <property type="entry name" value="HTH_HxlR"/>
</dbReference>
<keyword evidence="6" id="KW-1185">Reference proteome</keyword>
<feature type="domain" description="HTH hxlR-type" evidence="4">
    <location>
        <begin position="10"/>
        <end position="105"/>
    </location>
</feature>
<keyword evidence="1" id="KW-0805">Transcription regulation</keyword>
<dbReference type="PANTHER" id="PTHR33204:SF18">
    <property type="entry name" value="TRANSCRIPTIONAL REGULATORY PROTEIN"/>
    <property type="match status" value="1"/>
</dbReference>
<comment type="caution">
    <text evidence="5">The sequence shown here is derived from an EMBL/GenBank/DDBJ whole genome shotgun (WGS) entry which is preliminary data.</text>
</comment>
<dbReference type="RefSeq" id="WP_095999540.1">
    <property type="nucleotide sequence ID" value="NZ_NSLI01000005.1"/>
</dbReference>
<dbReference type="EMBL" id="NSLI01000005">
    <property type="protein sequence ID" value="PAX06796.1"/>
    <property type="molecule type" value="Genomic_DNA"/>
</dbReference>
<evidence type="ECO:0000256" key="2">
    <source>
        <dbReference type="ARBA" id="ARBA00023125"/>
    </source>
</evidence>
<name>A0A2A2SC13_9SPHN</name>
<dbReference type="OrthoDB" id="9782219at2"/>
<dbReference type="InterPro" id="IPR036390">
    <property type="entry name" value="WH_DNA-bd_sf"/>
</dbReference>
<dbReference type="Pfam" id="PF01638">
    <property type="entry name" value="HxlR"/>
    <property type="match status" value="1"/>
</dbReference>
<evidence type="ECO:0000259" key="4">
    <source>
        <dbReference type="PROSITE" id="PS51118"/>
    </source>
</evidence>
<evidence type="ECO:0000256" key="1">
    <source>
        <dbReference type="ARBA" id="ARBA00023015"/>
    </source>
</evidence>
<dbReference type="PANTHER" id="PTHR33204">
    <property type="entry name" value="TRANSCRIPTIONAL REGULATOR, MARR FAMILY"/>
    <property type="match status" value="1"/>
</dbReference>
<dbReference type="InterPro" id="IPR036388">
    <property type="entry name" value="WH-like_DNA-bd_sf"/>
</dbReference>
<dbReference type="PROSITE" id="PS51118">
    <property type="entry name" value="HTH_HXLR"/>
    <property type="match status" value="1"/>
</dbReference>
<accession>A0A2A2SC13</accession>
<evidence type="ECO:0000256" key="3">
    <source>
        <dbReference type="ARBA" id="ARBA00023163"/>
    </source>
</evidence>
<sequence length="105" mass="11795">MKYVPSRSPCPIGRASRVLGDRWVLLILREAFLGVDRFDGFLGRLDISRATLTARLGSMVEAGVLERVPPRAKYARYRLTDAGRALQPVVEAMRDWGDAWLPRPA</sequence>
<keyword evidence="2" id="KW-0238">DNA-binding</keyword>
<dbReference type="Gene3D" id="1.10.10.10">
    <property type="entry name" value="Winged helix-like DNA-binding domain superfamily/Winged helix DNA-binding domain"/>
    <property type="match status" value="1"/>
</dbReference>
<evidence type="ECO:0000313" key="5">
    <source>
        <dbReference type="EMBL" id="PAX06796.1"/>
    </source>
</evidence>
<dbReference type="GO" id="GO:0003677">
    <property type="term" value="F:DNA binding"/>
    <property type="evidence" value="ECO:0007669"/>
    <property type="project" value="UniProtKB-KW"/>
</dbReference>
<dbReference type="SUPFAM" id="SSF46785">
    <property type="entry name" value="Winged helix' DNA-binding domain"/>
    <property type="match status" value="1"/>
</dbReference>
<protein>
    <submittedName>
        <fullName evidence="5">Transcriptional regulator</fullName>
    </submittedName>
</protein>
<keyword evidence="3" id="KW-0804">Transcription</keyword>
<dbReference type="AlphaFoldDB" id="A0A2A2SC13"/>